<dbReference type="InterPro" id="IPR018540">
    <property type="entry name" value="Spo0E-like"/>
</dbReference>
<dbReference type="AlphaFoldDB" id="A0A1D8JI75"/>
<organism evidence="1 2">
    <name type="scientific">Sporosarcina ureilytica</name>
    <dbReference type="NCBI Taxonomy" id="298596"/>
    <lineage>
        <taxon>Bacteria</taxon>
        <taxon>Bacillati</taxon>
        <taxon>Bacillota</taxon>
        <taxon>Bacilli</taxon>
        <taxon>Bacillales</taxon>
        <taxon>Caryophanaceae</taxon>
        <taxon>Sporosarcina</taxon>
    </lineage>
</organism>
<dbReference type="Pfam" id="PF09388">
    <property type="entry name" value="SpoOE-like"/>
    <property type="match status" value="1"/>
</dbReference>
<evidence type="ECO:0000313" key="2">
    <source>
        <dbReference type="Proteomes" id="UP000185746"/>
    </source>
</evidence>
<evidence type="ECO:0000313" key="1">
    <source>
        <dbReference type="EMBL" id="AOV08415.1"/>
    </source>
</evidence>
<accession>A0A1D8JI75</accession>
<proteinExistence type="predicted"/>
<gene>
    <name evidence="1" type="ORF">BI350_13310</name>
</gene>
<dbReference type="SUPFAM" id="SSF140500">
    <property type="entry name" value="BAS1536-like"/>
    <property type="match status" value="1"/>
</dbReference>
<name>A0A1D8JI75_9BACL</name>
<dbReference type="GO" id="GO:0043937">
    <property type="term" value="P:regulation of sporulation"/>
    <property type="evidence" value="ECO:0007669"/>
    <property type="project" value="InterPro"/>
</dbReference>
<dbReference type="EMBL" id="CP017560">
    <property type="protein sequence ID" value="AOV08415.1"/>
    <property type="molecule type" value="Genomic_DNA"/>
</dbReference>
<reference evidence="1 2" key="1">
    <citation type="submission" date="2016-09" db="EMBL/GenBank/DDBJ databases">
        <title>Complete genome sequence of the Lysinibacillus sphaericus LMG 22257, a specie of Bacillus with ureolytic activity that can effectively biodeposit calcium carbonate.</title>
        <authorList>
            <person name="Yan W."/>
        </authorList>
    </citation>
    <scope>NUCLEOTIDE SEQUENCE [LARGE SCALE GENOMIC DNA]</scope>
    <source>
        <strain evidence="1 2">LMG 22257</strain>
    </source>
</reference>
<keyword evidence="2" id="KW-1185">Reference proteome</keyword>
<dbReference type="InterPro" id="IPR037208">
    <property type="entry name" value="Spo0E-like_sf"/>
</dbReference>
<dbReference type="GO" id="GO:0046983">
    <property type="term" value="F:protein dimerization activity"/>
    <property type="evidence" value="ECO:0007669"/>
    <property type="project" value="InterPro"/>
</dbReference>
<dbReference type="Proteomes" id="UP000185746">
    <property type="component" value="Chromosome"/>
</dbReference>
<sequence length="61" mass="7139">MKHNLMDEIEQLRETMIRTVKKKGFSSQETINLSRRLDVLLNELENDKAPLHGAMCELTIR</sequence>
<dbReference type="InterPro" id="IPR036638">
    <property type="entry name" value="HLH_DNA-bd_sf"/>
</dbReference>
<dbReference type="KEGG" id="surl:BI350_13310"/>
<dbReference type="Gene3D" id="4.10.280.10">
    <property type="entry name" value="Helix-loop-helix DNA-binding domain"/>
    <property type="match status" value="1"/>
</dbReference>
<protein>
    <recommendedName>
        <fullName evidence="3">Spo0E family sporulation regulatory protein-aspartic acid phosphatase</fullName>
    </recommendedName>
</protein>
<evidence type="ECO:0008006" key="3">
    <source>
        <dbReference type="Google" id="ProtNLM"/>
    </source>
</evidence>
<dbReference type="RefSeq" id="WP_075528577.1">
    <property type="nucleotide sequence ID" value="NZ_CP017560.1"/>
</dbReference>